<reference evidence="3" key="1">
    <citation type="submission" date="2015-07" db="EMBL/GenBank/DDBJ databases">
        <authorList>
            <person name="Graham D.E."/>
            <person name="Giannone R.J."/>
            <person name="Gulvik C.A."/>
            <person name="Hettich R.L."/>
            <person name="Klingeman D.M."/>
            <person name="Mahan K.M."/>
            <person name="Parry R.J."/>
            <person name="Spain J.C."/>
        </authorList>
    </citation>
    <scope>NUCLEOTIDE SEQUENCE [LARGE SCALE GENOMIC DNA]</scope>
    <source>
        <strain evidence="3">ATCC 27428</strain>
    </source>
</reference>
<dbReference type="AlphaFoldDB" id="A0A2N8NUF5"/>
<reference evidence="2" key="2">
    <citation type="submission" date="2015-07" db="EMBL/GenBank/DDBJ databases">
        <authorList>
            <person name="Noorani M."/>
        </authorList>
    </citation>
    <scope>NUCLEOTIDE SEQUENCE [LARGE SCALE GENOMIC DNA]</scope>
    <source>
        <strain evidence="2">ATCC 27428</strain>
    </source>
</reference>
<keyword evidence="3" id="KW-1185">Reference proteome</keyword>
<protein>
    <submittedName>
        <fullName evidence="2">Uncharacterized protein</fullName>
    </submittedName>
</protein>
<proteinExistence type="predicted"/>
<sequence length="124" mass="13807">MPKMEQQAGADALRPEAFVYRRQQHQVQSAAVHGVLRPAVSGREAECLLPYRFARPVAVAQQVRGQRDGGQFIRQAEFREFPYGVRQQVDPHADCLDGPCSLPHLRPEARGVQVRAAAPSLPVR</sequence>
<gene>
    <name evidence="2" type="ORF">AF335_17490</name>
    <name evidence="1" type="ORF">FHS36_003698</name>
</gene>
<dbReference type="Proteomes" id="UP000235945">
    <property type="component" value="Unassembled WGS sequence"/>
</dbReference>
<evidence type="ECO:0000313" key="4">
    <source>
        <dbReference type="Proteomes" id="UP000528608"/>
    </source>
</evidence>
<evidence type="ECO:0000313" key="2">
    <source>
        <dbReference type="EMBL" id="PNE32403.1"/>
    </source>
</evidence>
<accession>A0A2N8NUF5</accession>
<evidence type="ECO:0000313" key="1">
    <source>
        <dbReference type="EMBL" id="MBB5120256.1"/>
    </source>
</evidence>
<comment type="caution">
    <text evidence="2">The sequence shown here is derived from an EMBL/GenBank/DDBJ whole genome shotgun (WGS) entry which is preliminary data.</text>
</comment>
<dbReference type="EMBL" id="LGUI01000005">
    <property type="protein sequence ID" value="PNE32403.1"/>
    <property type="molecule type" value="Genomic_DNA"/>
</dbReference>
<dbReference type="EMBL" id="JACHJF010000011">
    <property type="protein sequence ID" value="MBB5120256.1"/>
    <property type="molecule type" value="Genomic_DNA"/>
</dbReference>
<evidence type="ECO:0000313" key="3">
    <source>
        <dbReference type="Proteomes" id="UP000235945"/>
    </source>
</evidence>
<reference evidence="1 4" key="3">
    <citation type="submission" date="2020-08" db="EMBL/GenBank/DDBJ databases">
        <title>Genomic Encyclopedia of Type Strains, Phase III (KMG-III): the genomes of soil and plant-associated and newly described type strains.</title>
        <authorList>
            <person name="Whitman W."/>
        </authorList>
    </citation>
    <scope>NUCLEOTIDE SEQUENCE [LARGE SCALE GENOMIC DNA]</scope>
    <source>
        <strain evidence="1 4">CECT 3259</strain>
    </source>
</reference>
<organism evidence="2 3">
    <name type="scientific">Streptomyces eurocidicus</name>
    <name type="common">Streptoverticillium eurocidicus</name>
    <dbReference type="NCBI Taxonomy" id="66423"/>
    <lineage>
        <taxon>Bacteria</taxon>
        <taxon>Bacillati</taxon>
        <taxon>Actinomycetota</taxon>
        <taxon>Actinomycetes</taxon>
        <taxon>Kitasatosporales</taxon>
        <taxon>Streptomycetaceae</taxon>
        <taxon>Streptomyces</taxon>
    </lineage>
</organism>
<name>A0A2N8NUF5_STREU</name>
<dbReference type="Proteomes" id="UP000528608">
    <property type="component" value="Unassembled WGS sequence"/>
</dbReference>